<reference evidence="1 2" key="1">
    <citation type="submission" date="2021-01" db="EMBL/GenBank/DDBJ databases">
        <title>FDA dAtabase for Regulatory Grade micrObial Sequences (FDA-ARGOS): Supporting development and validation of Infectious Disease Dx tests.</title>
        <authorList>
            <person name="Sproer C."/>
            <person name="Gronow S."/>
            <person name="Severitt S."/>
            <person name="Schroder I."/>
            <person name="Tallon L."/>
            <person name="Sadzewicz L."/>
            <person name="Zhao X."/>
            <person name="Boylan J."/>
            <person name="Ott S."/>
            <person name="Bowen H."/>
            <person name="Vavikolanu K."/>
            <person name="Mehta A."/>
            <person name="Aluvathingal J."/>
            <person name="Nadendla S."/>
            <person name="Lowell S."/>
            <person name="Myers T."/>
            <person name="Yan Y."/>
            <person name="Sichtig H."/>
        </authorList>
    </citation>
    <scope>NUCLEOTIDE SEQUENCE [LARGE SCALE GENOMIC DNA]</scope>
    <source>
        <strain evidence="1 2">FDAARGOS_1131</strain>
    </source>
</reference>
<dbReference type="EMBL" id="CP068108">
    <property type="protein sequence ID" value="QQT99114.1"/>
    <property type="molecule type" value="Genomic_DNA"/>
</dbReference>
<name>A0A9Q6Z9A8_MYROD</name>
<gene>
    <name evidence="1" type="ORF">I6I88_12940</name>
</gene>
<evidence type="ECO:0000313" key="2">
    <source>
        <dbReference type="Proteomes" id="UP000596202"/>
    </source>
</evidence>
<protein>
    <submittedName>
        <fullName evidence="1">Uncharacterized protein</fullName>
    </submittedName>
</protein>
<proteinExistence type="predicted"/>
<organism evidence="1 2">
    <name type="scientific">Myroides odoratus</name>
    <name type="common">Flavobacterium odoratum</name>
    <dbReference type="NCBI Taxonomy" id="256"/>
    <lineage>
        <taxon>Bacteria</taxon>
        <taxon>Pseudomonadati</taxon>
        <taxon>Bacteroidota</taxon>
        <taxon>Flavobacteriia</taxon>
        <taxon>Flavobacteriales</taxon>
        <taxon>Flavobacteriaceae</taxon>
        <taxon>Myroides</taxon>
    </lineage>
</organism>
<evidence type="ECO:0000313" key="1">
    <source>
        <dbReference type="EMBL" id="QQT99114.1"/>
    </source>
</evidence>
<sequence>MKLVELINYLMNPKLLVGLYQEQGLNKQSEALLIYMQETLSLESSIVIFEIEETNDDLVFEKEGIQYVQLFPVDYAIALIDFDLELKDKGYSNLKIAQMLLEYRKKDA</sequence>
<dbReference type="AlphaFoldDB" id="A0A9Q6Z9A8"/>
<dbReference type="Proteomes" id="UP000596202">
    <property type="component" value="Chromosome"/>
</dbReference>
<dbReference type="OrthoDB" id="982885at2"/>
<accession>A0A9Q6Z9A8</accession>